<protein>
    <submittedName>
        <fullName evidence="1">Uncharacterized protein</fullName>
    </submittedName>
</protein>
<dbReference type="EMBL" id="KX349305">
    <property type="protein sequence ID" value="AOO14760.1"/>
    <property type="molecule type" value="Genomic_DNA"/>
</dbReference>
<organism evidence="1 2">
    <name type="scientific">Cyanophage S-RIM14</name>
    <dbReference type="NCBI Taxonomy" id="1278423"/>
    <lineage>
        <taxon>Viruses</taxon>
        <taxon>Duplodnaviria</taxon>
        <taxon>Heunggongvirae</taxon>
        <taxon>Uroviricota</taxon>
        <taxon>Caudoviricetes</taxon>
        <taxon>Pantevenvirales</taxon>
        <taxon>Kyanoviridae</taxon>
        <taxon>Ahtivirus</taxon>
        <taxon>Ahtivirus sagseatwo</taxon>
    </lineage>
</organism>
<proteinExistence type="predicted"/>
<sequence length="34" mass="4127">MTKKQYKQLLLDHFTERLDRLTAKELKELVAKHT</sequence>
<gene>
    <name evidence="1" type="ORF">Sn230910_130</name>
</gene>
<reference evidence="1 2" key="1">
    <citation type="journal article" date="2016" name="Environ. Microbiol.">
        <title>Genomic diversification of marine cyanophages into stable ecotypes.</title>
        <authorList>
            <person name="Marston M.F."/>
            <person name="Martiny J.B."/>
        </authorList>
    </citation>
    <scope>NUCLEOTIDE SEQUENCE [LARGE SCALE GENOMIC DNA]</scope>
    <source>
        <strain evidence="1">Sn_23_0910</strain>
    </source>
</reference>
<dbReference type="Proteomes" id="UP000223288">
    <property type="component" value="Segment"/>
</dbReference>
<evidence type="ECO:0000313" key="1">
    <source>
        <dbReference type="EMBL" id="AOO14760.1"/>
    </source>
</evidence>
<name>A0A1D7SM95_9CAUD</name>
<evidence type="ECO:0000313" key="2">
    <source>
        <dbReference type="Proteomes" id="UP000223288"/>
    </source>
</evidence>
<accession>A0A1D7SM95</accession>